<keyword evidence="2" id="KW-1185">Reference proteome</keyword>
<dbReference type="SUPFAM" id="SSF48452">
    <property type="entry name" value="TPR-like"/>
    <property type="match status" value="1"/>
</dbReference>
<name>A0A1I7E5G8_9RHOB</name>
<dbReference type="Gene3D" id="1.25.40.10">
    <property type="entry name" value="Tetratricopeptide repeat domain"/>
    <property type="match status" value="1"/>
</dbReference>
<dbReference type="Proteomes" id="UP000182466">
    <property type="component" value="Unassembled WGS sequence"/>
</dbReference>
<sequence>MRGLAALTLACLVLASVLGGTAPFGRLLLAAGLPGLSAGLFSDPGWRGVALYRAKDMAGAAQAFAEAGAHYNLGNAQAQRGAYAAALESYDVAIAAGNPDALANFEVIAAFYASLGIDPDALALFPDRKGEGPQAESFVARGAARAVGTGSDVTNATTMLSMAELASRGEQKVRRIFDDKFMVADDRWLQQLSDVPGEYLAARIAHEHKRRAKLGLSAPAPEDPR</sequence>
<accession>A0A1I7E5G8</accession>
<evidence type="ECO:0000313" key="1">
    <source>
        <dbReference type="EMBL" id="SFU19162.1"/>
    </source>
</evidence>
<evidence type="ECO:0000313" key="2">
    <source>
        <dbReference type="Proteomes" id="UP000182466"/>
    </source>
</evidence>
<dbReference type="RefSeq" id="WP_027263854.1">
    <property type="nucleotide sequence ID" value="NZ_FPAW01000045.1"/>
</dbReference>
<dbReference type="OrthoDB" id="5801125at2"/>
<dbReference type="InterPro" id="IPR011990">
    <property type="entry name" value="TPR-like_helical_dom_sf"/>
</dbReference>
<gene>
    <name evidence="1" type="ORF">SAMN05216236_14511</name>
</gene>
<protein>
    <submittedName>
        <fullName evidence="1">Ca-activated chloride channel family protein</fullName>
    </submittedName>
</protein>
<proteinExistence type="predicted"/>
<dbReference type="eggNOG" id="COG0457">
    <property type="taxonomic scope" value="Bacteria"/>
</dbReference>
<organism evidence="1 2">
    <name type="scientific">Sedimentitalea nanhaiensis</name>
    <dbReference type="NCBI Taxonomy" id="999627"/>
    <lineage>
        <taxon>Bacteria</taxon>
        <taxon>Pseudomonadati</taxon>
        <taxon>Pseudomonadota</taxon>
        <taxon>Alphaproteobacteria</taxon>
        <taxon>Rhodobacterales</taxon>
        <taxon>Paracoccaceae</taxon>
        <taxon>Sedimentitalea</taxon>
    </lineage>
</organism>
<reference evidence="1 2" key="1">
    <citation type="submission" date="2016-10" db="EMBL/GenBank/DDBJ databases">
        <authorList>
            <person name="de Groot N.N."/>
        </authorList>
    </citation>
    <scope>NUCLEOTIDE SEQUENCE [LARGE SCALE GENOMIC DNA]</scope>
    <source>
        <strain evidence="1 2">CGMCC 1.10959</strain>
    </source>
</reference>
<dbReference type="STRING" id="999627.SAMN05216236_14511"/>
<dbReference type="EMBL" id="FPAW01000045">
    <property type="protein sequence ID" value="SFU19162.1"/>
    <property type="molecule type" value="Genomic_DNA"/>
</dbReference>
<dbReference type="AlphaFoldDB" id="A0A1I7E5G8"/>